<dbReference type="Proteomes" id="UP000439903">
    <property type="component" value="Unassembled WGS sequence"/>
</dbReference>
<protein>
    <submittedName>
        <fullName evidence="1">Uncharacterized protein</fullName>
    </submittedName>
</protein>
<organism evidence="1 2">
    <name type="scientific">Gigaspora margarita</name>
    <dbReference type="NCBI Taxonomy" id="4874"/>
    <lineage>
        <taxon>Eukaryota</taxon>
        <taxon>Fungi</taxon>
        <taxon>Fungi incertae sedis</taxon>
        <taxon>Mucoromycota</taxon>
        <taxon>Glomeromycotina</taxon>
        <taxon>Glomeromycetes</taxon>
        <taxon>Diversisporales</taxon>
        <taxon>Gigasporaceae</taxon>
        <taxon>Gigaspora</taxon>
    </lineage>
</organism>
<proteinExistence type="predicted"/>
<keyword evidence="2" id="KW-1185">Reference proteome</keyword>
<gene>
    <name evidence="1" type="ORF">F8M41_020610</name>
</gene>
<reference evidence="1 2" key="1">
    <citation type="journal article" date="2019" name="Environ. Microbiol.">
        <title>At the nexus of three kingdoms: the genome of the mycorrhizal fungus Gigaspora margarita provides insights into plant, endobacterial and fungal interactions.</title>
        <authorList>
            <person name="Venice F."/>
            <person name="Ghignone S."/>
            <person name="Salvioli di Fossalunga A."/>
            <person name="Amselem J."/>
            <person name="Novero M."/>
            <person name="Xianan X."/>
            <person name="Sedzielewska Toro K."/>
            <person name="Morin E."/>
            <person name="Lipzen A."/>
            <person name="Grigoriev I.V."/>
            <person name="Henrissat B."/>
            <person name="Martin F.M."/>
            <person name="Bonfante P."/>
        </authorList>
    </citation>
    <scope>NUCLEOTIDE SEQUENCE [LARGE SCALE GENOMIC DNA]</scope>
    <source>
        <strain evidence="1 2">BEG34</strain>
    </source>
</reference>
<name>A0A8H4AI64_GIGMA</name>
<dbReference type="AlphaFoldDB" id="A0A8H4AI64"/>
<evidence type="ECO:0000313" key="1">
    <source>
        <dbReference type="EMBL" id="KAF0498177.1"/>
    </source>
</evidence>
<comment type="caution">
    <text evidence="1">The sequence shown here is derived from an EMBL/GenBank/DDBJ whole genome shotgun (WGS) entry which is preliminary data.</text>
</comment>
<sequence length="94" mass="10633">MQKGSKYFKVLKKYFTSFHSAIAEVGSPISTAIAEPSYTSKGFLMSSGVPISSQEIKKIMDNQGKLLRRLDQRFDQLIEKIKGIDKCLKEVENM</sequence>
<accession>A0A8H4AI64</accession>
<dbReference type="EMBL" id="WTPW01000572">
    <property type="protein sequence ID" value="KAF0498177.1"/>
    <property type="molecule type" value="Genomic_DNA"/>
</dbReference>
<evidence type="ECO:0000313" key="2">
    <source>
        <dbReference type="Proteomes" id="UP000439903"/>
    </source>
</evidence>